<dbReference type="NCBIfam" id="NF005877">
    <property type="entry name" value="PRK07824.1"/>
    <property type="match status" value="1"/>
</dbReference>
<dbReference type="eggNOG" id="COG0318">
    <property type="taxonomic scope" value="Bacteria"/>
</dbReference>
<dbReference type="EMBL" id="AHAE01000074">
    <property type="protein sequence ID" value="EJZ81545.1"/>
    <property type="molecule type" value="Genomic_DNA"/>
</dbReference>
<name>I7JWU4_9CORY</name>
<dbReference type="InterPro" id="IPR025110">
    <property type="entry name" value="AMP-bd_C"/>
</dbReference>
<dbReference type="HOGENOM" id="CLU_000022_59_3_11"/>
<dbReference type="Pfam" id="PF13193">
    <property type="entry name" value="AMP-binding_C"/>
    <property type="match status" value="1"/>
</dbReference>
<dbReference type="PATRIC" id="fig|883169.3.peg.1532"/>
<protein>
    <submittedName>
        <fullName evidence="3">O-succinylbenzoic acid-CoA ligase</fullName>
        <ecNumber evidence="3">6.2.1.26</ecNumber>
    </submittedName>
</protein>
<feature type="domain" description="AMP-binding enzyme C-terminal" evidence="2">
    <location>
        <begin position="302"/>
        <end position="371"/>
    </location>
</feature>
<dbReference type="PANTHER" id="PTHR43767">
    <property type="entry name" value="LONG-CHAIN-FATTY-ACID--COA LIGASE"/>
    <property type="match status" value="1"/>
</dbReference>
<dbReference type="Proteomes" id="UP000011016">
    <property type="component" value="Unassembled WGS sequence"/>
</dbReference>
<dbReference type="InterPro" id="IPR050237">
    <property type="entry name" value="ATP-dep_AMP-bd_enzyme"/>
</dbReference>
<dbReference type="OrthoDB" id="9803968at2"/>
<feature type="domain" description="AMP-dependent synthetase/ligase" evidence="1">
    <location>
        <begin position="54"/>
        <end position="252"/>
    </location>
</feature>
<dbReference type="Pfam" id="PF00501">
    <property type="entry name" value="AMP-binding"/>
    <property type="match status" value="1"/>
</dbReference>
<dbReference type="PANTHER" id="PTHR43767:SF1">
    <property type="entry name" value="NONRIBOSOMAL PEPTIDE SYNTHASE PES1 (EUROFUNG)-RELATED"/>
    <property type="match status" value="1"/>
</dbReference>
<dbReference type="GO" id="GO:0008756">
    <property type="term" value="F:o-succinylbenzoate-CoA ligase activity"/>
    <property type="evidence" value="ECO:0007669"/>
    <property type="project" value="UniProtKB-EC"/>
</dbReference>
<dbReference type="SUPFAM" id="SSF56801">
    <property type="entry name" value="Acetyl-CoA synthetase-like"/>
    <property type="match status" value="1"/>
</dbReference>
<dbReference type="RefSeq" id="WP_004601478.1">
    <property type="nucleotide sequence ID" value="NZ_HF541868.1"/>
</dbReference>
<evidence type="ECO:0000313" key="3">
    <source>
        <dbReference type="EMBL" id="CCI84116.1"/>
    </source>
</evidence>
<accession>I7JWU4</accession>
<comment type="caution">
    <text evidence="3">The sequence shown here is derived from an EMBL/GenBank/DDBJ whole genome shotgun (WGS) entry which is preliminary data.</text>
</comment>
<sequence>MAPRRSHVLSPLVVPAADPARVLDELEAAIAGEASLLPVPDNDEARARRLVDSQLAGRPIDPEVAVVVATSGSTGPPKGAELTAANLVSSADATHRRLGGPGQWLLAMPAHHIAGLQVLVRSLVAGVEPYCLNLSSGFSIEEFARGAAELDRTGDRSYTALTPMQLAKALDELAGIDALRTFDAVLVGGGPLDESLRSACERLGINAVATYGSAETSGGLVYDGRPLSGARVRVERGSGRIVVGGPMVARGYRNRDSNAFPEPGWFRTSDAGRLDEDGVLHVEGRIDQVISTGGLKLHPEVLERALRAIPGVAEAAVAGVPDPRFGQAVVAAYEGTAAAEDVYAGLADLPRWQLPKQLRRVESLPRAALGKVDRGAVARLFSTP</sequence>
<dbReference type="EC" id="6.2.1.26" evidence="3"/>
<dbReference type="InterPro" id="IPR042099">
    <property type="entry name" value="ANL_N_sf"/>
</dbReference>
<evidence type="ECO:0000313" key="6">
    <source>
        <dbReference type="Proteomes" id="UP000011016"/>
    </source>
</evidence>
<evidence type="ECO:0000259" key="2">
    <source>
        <dbReference type="Pfam" id="PF13193"/>
    </source>
</evidence>
<reference evidence="3 6" key="1">
    <citation type="journal article" date="2012" name="J. Bacteriol.">
        <title>Draft Genome Sequence of Turicella otitidis ATCC 51513, Isolated from Middle Ear Fluid from a Child with Otitis Media.</title>
        <authorList>
            <person name="Brinkrolf K."/>
            <person name="Schneider J."/>
            <person name="Knecht M."/>
            <person name="Ruckert C."/>
            <person name="Tauch A."/>
        </authorList>
    </citation>
    <scope>NUCLEOTIDE SEQUENCE [LARGE SCALE GENOMIC DNA]</scope>
    <source>
        <strain evidence="3 6">ATCC 51513</strain>
    </source>
</reference>
<dbReference type="InterPro" id="IPR020845">
    <property type="entry name" value="AMP-binding_CS"/>
</dbReference>
<dbReference type="AlphaFoldDB" id="I7JWU4"/>
<dbReference type="STRING" id="29321.AAV33_03330"/>
<gene>
    <name evidence="3" type="primary">menE</name>
    <name evidence="3" type="ORF">BN46_1400</name>
    <name evidence="4" type="ORF">HMPREF9719_01588</name>
</gene>
<evidence type="ECO:0000259" key="1">
    <source>
        <dbReference type="Pfam" id="PF00501"/>
    </source>
</evidence>
<keyword evidence="3" id="KW-0436">Ligase</keyword>
<dbReference type="Proteomes" id="UP000006078">
    <property type="component" value="Unassembled WGS sequence"/>
</dbReference>
<reference evidence="4 5" key="2">
    <citation type="submission" date="2012-08" db="EMBL/GenBank/DDBJ databases">
        <title>The Genome Sequence of Turicella otitidis ATCC 51513.</title>
        <authorList>
            <consortium name="The Broad Institute Genome Sequencing Platform"/>
            <person name="Earl A."/>
            <person name="Ward D."/>
            <person name="Feldgarden M."/>
            <person name="Gevers D."/>
            <person name="Huys G."/>
            <person name="Walker B."/>
            <person name="Young S.K."/>
            <person name="Zeng Q."/>
            <person name="Gargeya S."/>
            <person name="Fitzgerald M."/>
            <person name="Haas B."/>
            <person name="Abouelleil A."/>
            <person name="Alvarado L."/>
            <person name="Arachchi H.M."/>
            <person name="Berlin A.M."/>
            <person name="Chapman S.B."/>
            <person name="Goldberg J."/>
            <person name="Griggs A."/>
            <person name="Gujja S."/>
            <person name="Hansen M."/>
            <person name="Howarth C."/>
            <person name="Imamovic A."/>
            <person name="Larimer J."/>
            <person name="McCowen C."/>
            <person name="Montmayeur A."/>
            <person name="Murphy C."/>
            <person name="Neiman D."/>
            <person name="Pearson M."/>
            <person name="Priest M."/>
            <person name="Roberts A."/>
            <person name="Saif S."/>
            <person name="Shea T."/>
            <person name="Sisk P."/>
            <person name="Sykes S."/>
            <person name="Wortman J."/>
            <person name="Nusbaum C."/>
            <person name="Birren B."/>
        </authorList>
    </citation>
    <scope>NUCLEOTIDE SEQUENCE [LARGE SCALE GENOMIC DNA]</scope>
    <source>
        <strain evidence="4 5">ATCC 51513</strain>
    </source>
</reference>
<evidence type="ECO:0000313" key="4">
    <source>
        <dbReference type="EMBL" id="EJZ81545.1"/>
    </source>
</evidence>
<dbReference type="PROSITE" id="PS00455">
    <property type="entry name" value="AMP_BINDING"/>
    <property type="match status" value="1"/>
</dbReference>
<organism evidence="3 6">
    <name type="scientific">Corynebacterium otitidis ATCC 51513</name>
    <dbReference type="NCBI Taxonomy" id="883169"/>
    <lineage>
        <taxon>Bacteria</taxon>
        <taxon>Bacillati</taxon>
        <taxon>Actinomycetota</taxon>
        <taxon>Actinomycetes</taxon>
        <taxon>Mycobacteriales</taxon>
        <taxon>Corynebacteriaceae</taxon>
        <taxon>Corynebacterium</taxon>
    </lineage>
</organism>
<proteinExistence type="predicted"/>
<evidence type="ECO:0000313" key="5">
    <source>
        <dbReference type="Proteomes" id="UP000006078"/>
    </source>
</evidence>
<dbReference type="InterPro" id="IPR045851">
    <property type="entry name" value="AMP-bd_C_sf"/>
</dbReference>
<dbReference type="EMBL" id="CAJZ01000209">
    <property type="protein sequence ID" value="CCI84116.1"/>
    <property type="molecule type" value="Genomic_DNA"/>
</dbReference>
<keyword evidence="5" id="KW-1185">Reference proteome</keyword>
<dbReference type="Gene3D" id="3.40.50.12780">
    <property type="entry name" value="N-terminal domain of ligase-like"/>
    <property type="match status" value="1"/>
</dbReference>
<dbReference type="InterPro" id="IPR000873">
    <property type="entry name" value="AMP-dep_synth/lig_dom"/>
</dbReference>
<dbReference type="Gene3D" id="3.30.300.30">
    <property type="match status" value="1"/>
</dbReference>